<accession>A0A7X5URQ7</accession>
<name>A0A7X5URQ7_9PSEU</name>
<evidence type="ECO:0000313" key="5">
    <source>
        <dbReference type="Proteomes" id="UP000545493"/>
    </source>
</evidence>
<organism evidence="4 5">
    <name type="scientific">Saccharomonospora amisosensis</name>
    <dbReference type="NCBI Taxonomy" id="1128677"/>
    <lineage>
        <taxon>Bacteria</taxon>
        <taxon>Bacillati</taxon>
        <taxon>Actinomycetota</taxon>
        <taxon>Actinomycetes</taxon>
        <taxon>Pseudonocardiales</taxon>
        <taxon>Pseudonocardiaceae</taxon>
        <taxon>Saccharomonospora</taxon>
    </lineage>
</organism>
<keyword evidence="5" id="KW-1185">Reference proteome</keyword>
<dbReference type="InterPro" id="IPR009057">
    <property type="entry name" value="Homeodomain-like_sf"/>
</dbReference>
<dbReference type="Proteomes" id="UP000545493">
    <property type="component" value="Unassembled WGS sequence"/>
</dbReference>
<evidence type="ECO:0000259" key="3">
    <source>
        <dbReference type="PROSITE" id="PS50977"/>
    </source>
</evidence>
<keyword evidence="1 2" id="KW-0238">DNA-binding</keyword>
<dbReference type="Pfam" id="PF00440">
    <property type="entry name" value="TetR_N"/>
    <property type="match status" value="1"/>
</dbReference>
<evidence type="ECO:0000256" key="2">
    <source>
        <dbReference type="PROSITE-ProRule" id="PRU00335"/>
    </source>
</evidence>
<dbReference type="InterPro" id="IPR001647">
    <property type="entry name" value="HTH_TetR"/>
</dbReference>
<dbReference type="InterPro" id="IPR050109">
    <property type="entry name" value="HTH-type_TetR-like_transc_reg"/>
</dbReference>
<evidence type="ECO:0000256" key="1">
    <source>
        <dbReference type="ARBA" id="ARBA00023125"/>
    </source>
</evidence>
<dbReference type="PRINTS" id="PR00455">
    <property type="entry name" value="HTHTETR"/>
</dbReference>
<reference evidence="4 5" key="1">
    <citation type="submission" date="2020-03" db="EMBL/GenBank/DDBJ databases">
        <title>Sequencing the genomes of 1000 actinobacteria strains.</title>
        <authorList>
            <person name="Klenk H.-P."/>
        </authorList>
    </citation>
    <scope>NUCLEOTIDE SEQUENCE [LARGE SCALE GENOMIC DNA]</scope>
    <source>
        <strain evidence="4 5">DSM 45685</strain>
    </source>
</reference>
<sequence length="221" mass="24770">MAQPKVHRTQEERRTATRKRILDAAVESLLERGYAATTVAEVQERAGVARGTLLHHFPARADIMAAAIRHIADQRVARVERELALIPGDEERLTALVDLAWHDLNSPMFFAALELWVAARTEPDLRAALAPVEHELFARIHDSMLRVAGTDPADPRLPTLVQFTIDMLTGLSMSTILSNDLGARELLLRRWKTALGILIGELDAGELTRHSRKSRTRRRQS</sequence>
<dbReference type="Gene3D" id="1.10.357.10">
    <property type="entry name" value="Tetracycline Repressor, domain 2"/>
    <property type="match status" value="1"/>
</dbReference>
<dbReference type="PANTHER" id="PTHR30055:SF226">
    <property type="entry name" value="HTH-TYPE TRANSCRIPTIONAL REGULATOR PKSA"/>
    <property type="match status" value="1"/>
</dbReference>
<feature type="domain" description="HTH tetR-type" evidence="3">
    <location>
        <begin position="15"/>
        <end position="75"/>
    </location>
</feature>
<dbReference type="RefSeq" id="WP_167172388.1">
    <property type="nucleotide sequence ID" value="NZ_JAAOYM010000001.1"/>
</dbReference>
<dbReference type="PROSITE" id="PS50977">
    <property type="entry name" value="HTH_TETR_2"/>
    <property type="match status" value="1"/>
</dbReference>
<dbReference type="GO" id="GO:0000976">
    <property type="term" value="F:transcription cis-regulatory region binding"/>
    <property type="evidence" value="ECO:0007669"/>
    <property type="project" value="TreeGrafter"/>
</dbReference>
<dbReference type="PANTHER" id="PTHR30055">
    <property type="entry name" value="HTH-TYPE TRANSCRIPTIONAL REGULATOR RUTR"/>
    <property type="match status" value="1"/>
</dbReference>
<comment type="caution">
    <text evidence="4">The sequence shown here is derived from an EMBL/GenBank/DDBJ whole genome shotgun (WGS) entry which is preliminary data.</text>
</comment>
<protein>
    <submittedName>
        <fullName evidence="4">AcrR family transcriptional regulator</fullName>
    </submittedName>
</protein>
<dbReference type="EMBL" id="JAAOYM010000001">
    <property type="protein sequence ID" value="NIJ12961.1"/>
    <property type="molecule type" value="Genomic_DNA"/>
</dbReference>
<gene>
    <name evidence="4" type="ORF">FHU38_003305</name>
</gene>
<dbReference type="GO" id="GO:0003700">
    <property type="term" value="F:DNA-binding transcription factor activity"/>
    <property type="evidence" value="ECO:0007669"/>
    <property type="project" value="TreeGrafter"/>
</dbReference>
<dbReference type="AlphaFoldDB" id="A0A7X5URQ7"/>
<feature type="DNA-binding region" description="H-T-H motif" evidence="2">
    <location>
        <begin position="38"/>
        <end position="57"/>
    </location>
</feature>
<proteinExistence type="predicted"/>
<dbReference type="SUPFAM" id="SSF46689">
    <property type="entry name" value="Homeodomain-like"/>
    <property type="match status" value="1"/>
</dbReference>
<evidence type="ECO:0000313" key="4">
    <source>
        <dbReference type="EMBL" id="NIJ12961.1"/>
    </source>
</evidence>